<protein>
    <submittedName>
        <fullName evidence="1">Uncharacterized protein</fullName>
    </submittedName>
</protein>
<name>A0A9P5WXL6_9AGAR</name>
<gene>
    <name evidence="1" type="ORF">P691DRAFT_769442</name>
</gene>
<dbReference type="EMBL" id="MU153977">
    <property type="protein sequence ID" value="KAF9439557.1"/>
    <property type="molecule type" value="Genomic_DNA"/>
</dbReference>
<reference evidence="1" key="1">
    <citation type="submission" date="2020-11" db="EMBL/GenBank/DDBJ databases">
        <authorList>
            <consortium name="DOE Joint Genome Institute"/>
            <person name="Ahrendt S."/>
            <person name="Riley R."/>
            <person name="Andreopoulos W."/>
            <person name="Labutti K."/>
            <person name="Pangilinan J."/>
            <person name="Ruiz-Duenas F.J."/>
            <person name="Barrasa J.M."/>
            <person name="Sanchez-Garcia M."/>
            <person name="Camarero S."/>
            <person name="Miyauchi S."/>
            <person name="Serrano A."/>
            <person name="Linde D."/>
            <person name="Babiker R."/>
            <person name="Drula E."/>
            <person name="Ayuso-Fernandez I."/>
            <person name="Pacheco R."/>
            <person name="Padilla G."/>
            <person name="Ferreira P."/>
            <person name="Barriuso J."/>
            <person name="Kellner H."/>
            <person name="Castanera R."/>
            <person name="Alfaro M."/>
            <person name="Ramirez L."/>
            <person name="Pisabarro A.G."/>
            <person name="Kuo A."/>
            <person name="Tritt A."/>
            <person name="Lipzen A."/>
            <person name="He G."/>
            <person name="Yan M."/>
            <person name="Ng V."/>
            <person name="Cullen D."/>
            <person name="Martin F."/>
            <person name="Rosso M.-N."/>
            <person name="Henrissat B."/>
            <person name="Hibbett D."/>
            <person name="Martinez A.T."/>
            <person name="Grigoriev I.V."/>
        </authorList>
    </citation>
    <scope>NUCLEOTIDE SEQUENCE</scope>
    <source>
        <strain evidence="1">MF-IS2</strain>
    </source>
</reference>
<evidence type="ECO:0000313" key="2">
    <source>
        <dbReference type="Proteomes" id="UP000807342"/>
    </source>
</evidence>
<proteinExistence type="predicted"/>
<dbReference type="Proteomes" id="UP000807342">
    <property type="component" value="Unassembled WGS sequence"/>
</dbReference>
<evidence type="ECO:0000313" key="1">
    <source>
        <dbReference type="EMBL" id="KAF9439557.1"/>
    </source>
</evidence>
<sequence>MACKPRMKTAASDPKLSNTTVTFLNTQNQDLCTKSIMQMLLLITLPELAQIQVHHKLDAISFTYEAPALPLPPTKTHDKEEELITEDKANINLFNNALTALYK</sequence>
<organism evidence="1 2">
    <name type="scientific">Macrolepiota fuliginosa MF-IS2</name>
    <dbReference type="NCBI Taxonomy" id="1400762"/>
    <lineage>
        <taxon>Eukaryota</taxon>
        <taxon>Fungi</taxon>
        <taxon>Dikarya</taxon>
        <taxon>Basidiomycota</taxon>
        <taxon>Agaricomycotina</taxon>
        <taxon>Agaricomycetes</taxon>
        <taxon>Agaricomycetidae</taxon>
        <taxon>Agaricales</taxon>
        <taxon>Agaricineae</taxon>
        <taxon>Agaricaceae</taxon>
        <taxon>Macrolepiota</taxon>
    </lineage>
</organism>
<accession>A0A9P5WXL6</accession>
<keyword evidence="2" id="KW-1185">Reference proteome</keyword>
<comment type="caution">
    <text evidence="1">The sequence shown here is derived from an EMBL/GenBank/DDBJ whole genome shotgun (WGS) entry which is preliminary data.</text>
</comment>
<dbReference type="AlphaFoldDB" id="A0A9P5WXL6"/>